<dbReference type="Proteomes" id="UP000297299">
    <property type="component" value="Unassembled WGS sequence"/>
</dbReference>
<proteinExistence type="predicted"/>
<name>A0A4Y8DGG3_9HELO</name>
<comment type="caution">
    <text evidence="1">The sequence shown here is derived from an EMBL/GenBank/DDBJ whole genome shotgun (WGS) entry which is preliminary data.</text>
</comment>
<dbReference type="AlphaFoldDB" id="A0A4Y8DGG3"/>
<reference evidence="1 2" key="1">
    <citation type="submission" date="2017-11" db="EMBL/GenBank/DDBJ databases">
        <title>Comparative genomics of Botrytis spp.</title>
        <authorList>
            <person name="Valero-Jimenez C.A."/>
            <person name="Tapia P."/>
            <person name="Veloso J."/>
            <person name="Silva-Moreno E."/>
            <person name="Staats M."/>
            <person name="Valdes J.H."/>
            <person name="Van Kan J.A.L."/>
        </authorList>
    </citation>
    <scope>NUCLEOTIDE SEQUENCE [LARGE SCALE GENOMIC DNA]</scope>
    <source>
        <strain evidence="1 2">MUCL2830</strain>
    </source>
</reference>
<keyword evidence="2" id="KW-1185">Reference proteome</keyword>
<evidence type="ECO:0000313" key="2">
    <source>
        <dbReference type="Proteomes" id="UP000297299"/>
    </source>
</evidence>
<evidence type="ECO:0000313" key="1">
    <source>
        <dbReference type="EMBL" id="TEY86376.1"/>
    </source>
</evidence>
<protein>
    <submittedName>
        <fullName evidence="1">Uncharacterized protein</fullName>
    </submittedName>
</protein>
<dbReference type="EMBL" id="PHWZ01000009">
    <property type="protein sequence ID" value="TEY86376.1"/>
    <property type="molecule type" value="Genomic_DNA"/>
</dbReference>
<sequence>MPTLGDWLYFTYYRGKEEGPTEHSAACLHINEQEVPPVLVPPWPDNAQSARCTVPPYRWTMSMQSPSQKMLNGKLLLLPTTVSWPKSKIQNPRKGKGKIRRDVRNAIGQCQLGTKVLRNRIAFYN</sequence>
<organism evidence="1 2">
    <name type="scientific">Botryotinia calthae</name>
    <dbReference type="NCBI Taxonomy" id="38488"/>
    <lineage>
        <taxon>Eukaryota</taxon>
        <taxon>Fungi</taxon>
        <taxon>Dikarya</taxon>
        <taxon>Ascomycota</taxon>
        <taxon>Pezizomycotina</taxon>
        <taxon>Leotiomycetes</taxon>
        <taxon>Helotiales</taxon>
        <taxon>Sclerotiniaceae</taxon>
        <taxon>Botryotinia</taxon>
    </lineage>
</organism>
<gene>
    <name evidence="1" type="ORF">BOTCAL_0009g00030</name>
</gene>
<accession>A0A4Y8DGG3</accession>